<gene>
    <name evidence="2" type="ORF">SAMN02745195_00377</name>
</gene>
<dbReference type="RefSeq" id="WP_072966980.1">
    <property type="nucleotide sequence ID" value="NZ_FQUR01000007.1"/>
</dbReference>
<keyword evidence="1" id="KW-1133">Transmembrane helix</keyword>
<dbReference type="Proteomes" id="UP000184127">
    <property type="component" value="Unassembled WGS sequence"/>
</dbReference>
<sequence length="192" mass="21326">MPTTKDVTTRTYVINANLDTAIEETGYIDGIWFDPYQLRIWNENDISLYHYGELIKEGSSKDFGLDSDAVAAIARGLSYVVNNYYYHTFSFDVKPNISLSADKKGLNINLVDINFWSFGDLIRYGNYAGYFPYKKIIYGYGITVNFDSLKSAFEIALVIALVTALIVTMLVALETSPVAVPAITALLNAIGA</sequence>
<evidence type="ECO:0000313" key="2">
    <source>
        <dbReference type="EMBL" id="SHE44344.1"/>
    </source>
</evidence>
<feature type="transmembrane region" description="Helical" evidence="1">
    <location>
        <begin position="155"/>
        <end position="173"/>
    </location>
</feature>
<evidence type="ECO:0000256" key="1">
    <source>
        <dbReference type="SAM" id="Phobius"/>
    </source>
</evidence>
<dbReference type="AlphaFoldDB" id="A0A1M4TJ43"/>
<dbReference type="EMBL" id="FQUR01000007">
    <property type="protein sequence ID" value="SHE44344.1"/>
    <property type="molecule type" value="Genomic_DNA"/>
</dbReference>
<reference evidence="3" key="1">
    <citation type="submission" date="2016-11" db="EMBL/GenBank/DDBJ databases">
        <authorList>
            <person name="Varghese N."/>
            <person name="Submissions S."/>
        </authorList>
    </citation>
    <scope>NUCLEOTIDE SEQUENCE [LARGE SCALE GENOMIC DNA]</scope>
    <source>
        <strain evidence="3">DSM 18761</strain>
    </source>
</reference>
<keyword evidence="3" id="KW-1185">Reference proteome</keyword>
<organism evidence="2 3">
    <name type="scientific">Thermoanaerobacter uzonensis DSM 18761</name>
    <dbReference type="NCBI Taxonomy" id="1123369"/>
    <lineage>
        <taxon>Bacteria</taxon>
        <taxon>Bacillati</taxon>
        <taxon>Bacillota</taxon>
        <taxon>Clostridia</taxon>
        <taxon>Thermoanaerobacterales</taxon>
        <taxon>Thermoanaerobacteraceae</taxon>
        <taxon>Thermoanaerobacter</taxon>
    </lineage>
</organism>
<keyword evidence="1" id="KW-0472">Membrane</keyword>
<evidence type="ECO:0000313" key="3">
    <source>
        <dbReference type="Proteomes" id="UP000184127"/>
    </source>
</evidence>
<accession>A0A1M4TJ43</accession>
<proteinExistence type="predicted"/>
<name>A0A1M4TJ43_9THEO</name>
<keyword evidence="1" id="KW-0812">Transmembrane</keyword>
<protein>
    <submittedName>
        <fullName evidence="2">Uncharacterized protein</fullName>
    </submittedName>
</protein>